<accession>A0A318IA68</accession>
<proteinExistence type="predicted"/>
<sequence>MSGLTPEQQEVVDAPMVPLCVIACAGSGKTKTAVHRLVRIRRNLGEARGRVGPYFLLRGIRFYRDGRQRSVGDHLCLGV</sequence>
<dbReference type="InterPro" id="IPR027417">
    <property type="entry name" value="P-loop_NTPase"/>
</dbReference>
<dbReference type="EMBL" id="QJJY01000018">
    <property type="protein sequence ID" value="PXX28629.1"/>
    <property type="molecule type" value="Genomic_DNA"/>
</dbReference>
<dbReference type="Proteomes" id="UP000247755">
    <property type="component" value="Unassembled WGS sequence"/>
</dbReference>
<dbReference type="GO" id="GO:0004386">
    <property type="term" value="F:helicase activity"/>
    <property type="evidence" value="ECO:0007669"/>
    <property type="project" value="UniProtKB-KW"/>
</dbReference>
<dbReference type="GO" id="GO:0016787">
    <property type="term" value="F:hydrolase activity"/>
    <property type="evidence" value="ECO:0007669"/>
    <property type="project" value="UniProtKB-KW"/>
</dbReference>
<evidence type="ECO:0000256" key="3">
    <source>
        <dbReference type="ARBA" id="ARBA00022806"/>
    </source>
</evidence>
<evidence type="ECO:0000256" key="2">
    <source>
        <dbReference type="ARBA" id="ARBA00022801"/>
    </source>
</evidence>
<protein>
    <submittedName>
        <fullName evidence="6">UvrD/REP helicase N-terminal domain-containing protein</fullName>
    </submittedName>
</protein>
<dbReference type="RefSeq" id="WP_072445184.1">
    <property type="nucleotide sequence ID" value="NZ_QJJY01000018.1"/>
</dbReference>
<gene>
    <name evidence="6" type="ORF">NA66_101829</name>
</gene>
<evidence type="ECO:0000313" key="6">
    <source>
        <dbReference type="EMBL" id="PXX28629.1"/>
    </source>
</evidence>
<evidence type="ECO:0000256" key="4">
    <source>
        <dbReference type="ARBA" id="ARBA00022840"/>
    </source>
</evidence>
<organism evidence="6 7">
    <name type="scientific">Burkholderia pyrrocinia</name>
    <name type="common">Pseudomonas pyrrocinia</name>
    <dbReference type="NCBI Taxonomy" id="60550"/>
    <lineage>
        <taxon>Bacteria</taxon>
        <taxon>Pseudomonadati</taxon>
        <taxon>Pseudomonadota</taxon>
        <taxon>Betaproteobacteria</taxon>
        <taxon>Burkholderiales</taxon>
        <taxon>Burkholderiaceae</taxon>
        <taxon>Burkholderia</taxon>
        <taxon>Burkholderia cepacia complex</taxon>
    </lineage>
</organism>
<dbReference type="AlphaFoldDB" id="A0A318IA68"/>
<keyword evidence="2" id="KW-0378">Hydrolase</keyword>
<dbReference type="InterPro" id="IPR014016">
    <property type="entry name" value="UvrD-like_ATP-bd"/>
</dbReference>
<dbReference type="Pfam" id="PF00580">
    <property type="entry name" value="UvrD-helicase"/>
    <property type="match status" value="1"/>
</dbReference>
<keyword evidence="3 6" id="KW-0347">Helicase</keyword>
<comment type="caution">
    <text evidence="6">The sequence shown here is derived from an EMBL/GenBank/DDBJ whole genome shotgun (WGS) entry which is preliminary data.</text>
</comment>
<feature type="domain" description="UvrD-like helicase ATP-binding" evidence="5">
    <location>
        <begin position="4"/>
        <end position="40"/>
    </location>
</feature>
<keyword evidence="4" id="KW-0067">ATP-binding</keyword>
<evidence type="ECO:0000259" key="5">
    <source>
        <dbReference type="Pfam" id="PF00580"/>
    </source>
</evidence>
<dbReference type="GO" id="GO:0005524">
    <property type="term" value="F:ATP binding"/>
    <property type="evidence" value="ECO:0007669"/>
    <property type="project" value="UniProtKB-KW"/>
</dbReference>
<dbReference type="SUPFAM" id="SSF52540">
    <property type="entry name" value="P-loop containing nucleoside triphosphate hydrolases"/>
    <property type="match status" value="1"/>
</dbReference>
<evidence type="ECO:0000313" key="7">
    <source>
        <dbReference type="Proteomes" id="UP000247755"/>
    </source>
</evidence>
<reference evidence="6 7" key="1">
    <citation type="submission" date="2018-05" db="EMBL/GenBank/DDBJ databases">
        <title>Comparative genomics of bacterial root endophytes of switchgrass collected from native prairies over two seasons.</title>
        <authorList>
            <person name="Tang Y."/>
        </authorList>
    </citation>
    <scope>NUCLEOTIDE SEQUENCE [LARGE SCALE GENOMIC DNA]</scope>
    <source>
        <strain evidence="6 7">NFIX32</strain>
    </source>
</reference>
<evidence type="ECO:0000256" key="1">
    <source>
        <dbReference type="ARBA" id="ARBA00022741"/>
    </source>
</evidence>
<keyword evidence="1" id="KW-0547">Nucleotide-binding</keyword>
<name>A0A318IA68_BURPY</name>
<dbReference type="Gene3D" id="3.40.50.300">
    <property type="entry name" value="P-loop containing nucleotide triphosphate hydrolases"/>
    <property type="match status" value="1"/>
</dbReference>